<reference evidence="8" key="1">
    <citation type="journal article" date="2019" name="Int. J. Syst. Evol. Microbiol.">
        <title>The Global Catalogue of Microorganisms (GCM) 10K type strain sequencing project: providing services to taxonomists for standard genome sequencing and annotation.</title>
        <authorList>
            <consortium name="The Broad Institute Genomics Platform"/>
            <consortium name="The Broad Institute Genome Sequencing Center for Infectious Disease"/>
            <person name="Wu L."/>
            <person name="Ma J."/>
        </authorList>
    </citation>
    <scope>NUCLEOTIDE SEQUENCE [LARGE SCALE GENOMIC DNA]</scope>
    <source>
        <strain evidence="8">CGMCC 1.15304</strain>
    </source>
</reference>
<evidence type="ECO:0000313" key="8">
    <source>
        <dbReference type="Proteomes" id="UP001595776"/>
    </source>
</evidence>
<organism evidence="7 8">
    <name type="scientific">Kordiimonas lipolytica</name>
    <dbReference type="NCBI Taxonomy" id="1662421"/>
    <lineage>
        <taxon>Bacteria</taxon>
        <taxon>Pseudomonadati</taxon>
        <taxon>Pseudomonadota</taxon>
        <taxon>Alphaproteobacteria</taxon>
        <taxon>Kordiimonadales</taxon>
        <taxon>Kordiimonadaceae</taxon>
        <taxon>Kordiimonas</taxon>
    </lineage>
</organism>
<feature type="domain" description="ABC transporter" evidence="6">
    <location>
        <begin position="2"/>
        <end position="232"/>
    </location>
</feature>
<dbReference type="PROSITE" id="PS00211">
    <property type="entry name" value="ABC_TRANSPORTER_1"/>
    <property type="match status" value="1"/>
</dbReference>
<evidence type="ECO:0000313" key="7">
    <source>
        <dbReference type="EMBL" id="MFC4348461.1"/>
    </source>
</evidence>
<dbReference type="Gene3D" id="3.40.50.300">
    <property type="entry name" value="P-loop containing nucleotide triphosphate hydrolases"/>
    <property type="match status" value="1"/>
</dbReference>
<keyword evidence="4" id="KW-0547">Nucleotide-binding</keyword>
<name>A0ABV8UCC1_9PROT</name>
<dbReference type="InterPro" id="IPR050763">
    <property type="entry name" value="ABC_transporter_ATP-binding"/>
</dbReference>
<dbReference type="PANTHER" id="PTHR42711:SF5">
    <property type="entry name" value="ABC TRANSPORTER ATP-BINDING PROTEIN NATA"/>
    <property type="match status" value="1"/>
</dbReference>
<evidence type="ECO:0000256" key="1">
    <source>
        <dbReference type="ARBA" id="ARBA00005417"/>
    </source>
</evidence>
<dbReference type="Pfam" id="PF00005">
    <property type="entry name" value="ABC_tran"/>
    <property type="match status" value="1"/>
</dbReference>
<dbReference type="SUPFAM" id="SSF52540">
    <property type="entry name" value="P-loop containing nucleoside triphosphate hydrolases"/>
    <property type="match status" value="1"/>
</dbReference>
<dbReference type="InterPro" id="IPR027417">
    <property type="entry name" value="P-loop_NTPase"/>
</dbReference>
<dbReference type="InterPro" id="IPR017871">
    <property type="entry name" value="ABC_transporter-like_CS"/>
</dbReference>
<dbReference type="GO" id="GO:0005524">
    <property type="term" value="F:ATP binding"/>
    <property type="evidence" value="ECO:0007669"/>
    <property type="project" value="UniProtKB-KW"/>
</dbReference>
<dbReference type="RefSeq" id="WP_068145293.1">
    <property type="nucleotide sequence ID" value="NZ_JBHSCR010000007.1"/>
</dbReference>
<evidence type="ECO:0000256" key="5">
    <source>
        <dbReference type="ARBA" id="ARBA00022840"/>
    </source>
</evidence>
<proteinExistence type="inferred from homology"/>
<evidence type="ECO:0000256" key="3">
    <source>
        <dbReference type="ARBA" id="ARBA00022458"/>
    </source>
</evidence>
<dbReference type="SMART" id="SM00382">
    <property type="entry name" value="AAA"/>
    <property type="match status" value="1"/>
</dbReference>
<evidence type="ECO:0000259" key="6">
    <source>
        <dbReference type="PROSITE" id="PS50893"/>
    </source>
</evidence>
<keyword evidence="3" id="KW-0536">Nodulation</keyword>
<comment type="similarity">
    <text evidence="1">Belongs to the ABC transporter superfamily.</text>
</comment>
<dbReference type="EMBL" id="JBHSCR010000007">
    <property type="protein sequence ID" value="MFC4348461.1"/>
    <property type="molecule type" value="Genomic_DNA"/>
</dbReference>
<keyword evidence="2" id="KW-0813">Transport</keyword>
<evidence type="ECO:0000256" key="4">
    <source>
        <dbReference type="ARBA" id="ARBA00022741"/>
    </source>
</evidence>
<dbReference type="Proteomes" id="UP001595776">
    <property type="component" value="Unassembled WGS sequence"/>
</dbReference>
<gene>
    <name evidence="7" type="ORF">ACFO5Q_11430</name>
</gene>
<dbReference type="PROSITE" id="PS50893">
    <property type="entry name" value="ABC_TRANSPORTER_2"/>
    <property type="match status" value="1"/>
</dbReference>
<comment type="caution">
    <text evidence="7">The sequence shown here is derived from an EMBL/GenBank/DDBJ whole genome shotgun (WGS) entry which is preliminary data.</text>
</comment>
<keyword evidence="5 7" id="KW-0067">ATP-binding</keyword>
<keyword evidence="8" id="KW-1185">Reference proteome</keyword>
<accession>A0ABV8UCC1</accession>
<sequence length="244" mass="26198">MIIVDKIGKNFGEVQAVKDVSFTAKDGSITTLLGANGSGKSTTLRTVAALLRPDHGQVTVDGICVQQDPLGAQKLLGIFPDQFGLYTRLTAREHLEYYAELHGMSGAALENAVGEVVSLLHMEDILERRTEGFSQGQRMKVALARAILHKPKNIVLDEPTRGLDVMSIRMLRQILLELKAAGHCVLLSSHVMAEVEILSDHVVMIADGVVCADGTPADLVREAGQPNLEEAFVALTAAHGRTAA</sequence>
<evidence type="ECO:0000256" key="2">
    <source>
        <dbReference type="ARBA" id="ARBA00022448"/>
    </source>
</evidence>
<protein>
    <submittedName>
        <fullName evidence="7">ATP-binding cassette domain-containing protein</fullName>
    </submittedName>
</protein>
<dbReference type="PANTHER" id="PTHR42711">
    <property type="entry name" value="ABC TRANSPORTER ATP-BINDING PROTEIN"/>
    <property type="match status" value="1"/>
</dbReference>
<dbReference type="InterPro" id="IPR003439">
    <property type="entry name" value="ABC_transporter-like_ATP-bd"/>
</dbReference>
<dbReference type="InterPro" id="IPR003593">
    <property type="entry name" value="AAA+_ATPase"/>
</dbReference>